<dbReference type="InterPro" id="IPR014974">
    <property type="entry name" value="DUF1833"/>
</dbReference>
<evidence type="ECO:0000313" key="2">
    <source>
        <dbReference type="Proteomes" id="UP000664554"/>
    </source>
</evidence>
<keyword evidence="2" id="KW-1185">Reference proteome</keyword>
<sequence>MDDIKDLHLDSSPSIALLETLEVSHSLWSEPIRIVTNHADGVDAMLETGEVVSFEFAPLIINKGMTSDDLDQNLNITLGDLGEIVPPLIKQIRDAASDEFPQVTYRAYAFNTASMTFAKDKPIDIIKGLNIEQMSRDHQATTFDAKTSDKNTVKTGRPYSLDEYPDLKGLL</sequence>
<dbReference type="Proteomes" id="UP000664554">
    <property type="component" value="Unassembled WGS sequence"/>
</dbReference>
<evidence type="ECO:0000313" key="1">
    <source>
        <dbReference type="EMBL" id="MBO1529658.1"/>
    </source>
</evidence>
<protein>
    <submittedName>
        <fullName evidence="1">DUF1833 family protein</fullName>
    </submittedName>
</protein>
<gene>
    <name evidence="1" type="ORF">J3492_00320</name>
</gene>
<proteinExistence type="predicted"/>
<dbReference type="Pfam" id="PF08875">
    <property type="entry name" value="DUF1833"/>
    <property type="match status" value="1"/>
</dbReference>
<accession>A0ABS3NJZ5</accession>
<dbReference type="EMBL" id="JAGBKM010000001">
    <property type="protein sequence ID" value="MBO1529658.1"/>
    <property type="molecule type" value="Genomic_DNA"/>
</dbReference>
<comment type="caution">
    <text evidence="1">The sequence shown here is derived from an EMBL/GenBank/DDBJ whole genome shotgun (WGS) entry which is preliminary data.</text>
</comment>
<reference evidence="1 2" key="1">
    <citation type="submission" date="2021-03" db="EMBL/GenBank/DDBJ databases">
        <authorList>
            <person name="Shang D.-D."/>
            <person name="Du Z.-J."/>
            <person name="Chen G.-J."/>
        </authorList>
    </citation>
    <scope>NUCLEOTIDE SEQUENCE [LARGE SCALE GENOMIC DNA]</scope>
    <source>
        <strain evidence="1 2">F1192</strain>
    </source>
</reference>
<organism evidence="1 2">
    <name type="scientific">Psychrobacter coccoides</name>
    <dbReference type="NCBI Taxonomy" id="2818440"/>
    <lineage>
        <taxon>Bacteria</taxon>
        <taxon>Pseudomonadati</taxon>
        <taxon>Pseudomonadota</taxon>
        <taxon>Gammaproteobacteria</taxon>
        <taxon>Moraxellales</taxon>
        <taxon>Moraxellaceae</taxon>
        <taxon>Psychrobacter</taxon>
    </lineage>
</organism>
<name>A0ABS3NJZ5_9GAMM</name>